<feature type="transmembrane region" description="Helical" evidence="1">
    <location>
        <begin position="245"/>
        <end position="262"/>
    </location>
</feature>
<name>A0A0H5PW70_9ZZZZ</name>
<feature type="transmembrane region" description="Helical" evidence="1">
    <location>
        <begin position="141"/>
        <end position="159"/>
    </location>
</feature>
<organism evidence="2">
    <name type="scientific">uncultured prokaryote</name>
    <dbReference type="NCBI Taxonomy" id="198431"/>
    <lineage>
        <taxon>unclassified sequences</taxon>
        <taxon>environmental samples</taxon>
    </lineage>
</organism>
<reference evidence="2" key="2">
    <citation type="submission" date="2015-07" db="EMBL/GenBank/DDBJ databases">
        <title>Plasmids, circular viruses and viroids from rat gut.</title>
        <authorList>
            <person name="Jorgensen T.J."/>
            <person name="Hansen M.A."/>
            <person name="Xu Z."/>
            <person name="Tabak M.A."/>
            <person name="Sorensen S.J."/>
            <person name="Hansen L.H."/>
        </authorList>
    </citation>
    <scope>NUCLEOTIDE SEQUENCE</scope>
    <source>
        <strain evidence="2">RGRH0127</strain>
    </source>
</reference>
<dbReference type="EMBL" id="LN852817">
    <property type="protein sequence ID" value="CRY94001.1"/>
    <property type="molecule type" value="Genomic_DNA"/>
</dbReference>
<feature type="transmembrane region" description="Helical" evidence="1">
    <location>
        <begin position="21"/>
        <end position="45"/>
    </location>
</feature>
<sequence length="524" mass="56586">MMVETYLRRGKRSLQRIWLDPKVRSAAGILAYTGGGFLFSAASLGSNPQPLVLGLITAASGWRAVLVSLGAMAGYPSFWGMAGGQGIVWSAAGGLLTLLLGRRPECRNQPLMLPALAALLTALTGLCFCLLLHEPVPVPMFFLRICLSFFSSALFTQAARCRDPITDWLCMGLGVLALAQVRLGPYFGLGYAAGAVLAVAGAFPAAALAGLGLDLAQITALPMTAVLCLAYFVRLIPFDKRWQRYIGPCLSCLILMAASGKWDFLPLPGLLAGSALGSLLPPRPQLIHRRGETGTAQVRLELGAQVLAQVQQALLEQPLPPVDRQALLDKARDRACGSCSARKNCLDQAKLTLELLDNPLDADCRKAGRLIPELHRAQDQLRYLKADRARRAEYRGAVIQQYRFLGAYLQDLADQLPRRAEPVQIEFKVEVSARSRGKERANGDTCLAFAGPGRTPLAVSASSSWGAPWAHSCKIPAIRLSLDTSHSPRLPSSRGIFRAHTALPFSSRLRSVQRRAANFRSGVS</sequence>
<keyword evidence="1" id="KW-0812">Transmembrane</keyword>
<keyword evidence="1" id="KW-1133">Transmembrane helix</keyword>
<feature type="transmembrane region" description="Helical" evidence="1">
    <location>
        <begin position="215"/>
        <end position="233"/>
    </location>
</feature>
<feature type="transmembrane region" description="Helical" evidence="1">
    <location>
        <begin position="188"/>
        <end position="209"/>
    </location>
</feature>
<reference evidence="2" key="1">
    <citation type="submission" date="2015-06" db="EMBL/GenBank/DDBJ databases">
        <authorList>
            <person name="Joergensen T."/>
        </authorList>
    </citation>
    <scope>NUCLEOTIDE SEQUENCE</scope>
    <source>
        <strain evidence="2">RGRH0127</strain>
    </source>
</reference>
<proteinExistence type="predicted"/>
<accession>A0A0H5PW70</accession>
<protein>
    <submittedName>
        <fullName evidence="2">Uncharacterized protein</fullName>
    </submittedName>
</protein>
<evidence type="ECO:0000256" key="1">
    <source>
        <dbReference type="SAM" id="Phobius"/>
    </source>
</evidence>
<feature type="transmembrane region" description="Helical" evidence="1">
    <location>
        <begin position="78"/>
        <end position="99"/>
    </location>
</feature>
<feature type="transmembrane region" description="Helical" evidence="1">
    <location>
        <begin position="111"/>
        <end position="132"/>
    </location>
</feature>
<evidence type="ECO:0000313" key="2">
    <source>
        <dbReference type="EMBL" id="CRY94001.1"/>
    </source>
</evidence>
<dbReference type="AlphaFoldDB" id="A0A0H5PW70"/>
<keyword evidence="1" id="KW-0472">Membrane</keyword>